<dbReference type="GO" id="GO:0003877">
    <property type="term" value="F:ATP:ADP adenylyltransferase activity"/>
    <property type="evidence" value="ECO:0007669"/>
    <property type="project" value="InterPro"/>
</dbReference>
<sequence>MGNVVARCQERSYLFALTMAESYLLPGQLWPRLLAQSDHALKTGALQPITTAVTTLEVGEINFVVRILTQIHRKKIITEHQHRQKINPFLPYDADLFVGHFSPTHLGLLNKFKVVDQHLLIVTREFEDQQSPLTLGDFGVAVQVLEEKEGLVFYNSGPKAGASQPHRHLQWIPFPLVENGQKFPLADHFIQAKNLPFKTAIAPLTMDVINDADGGKICYQIYQDLLQQLGLQTAGGAKPHPYNLLMTREFLAIVPRSQESYQDIEVNALGFAGGLLVRNQQQLELLQQLGPWQLLQKVGIAQ</sequence>
<accession>Q55478</accession>
<dbReference type="EnsemblBacteria" id="BAA10825">
    <property type="protein sequence ID" value="BAA10825"/>
    <property type="gene ID" value="BAA10825"/>
</dbReference>
<evidence type="ECO:0000313" key="4">
    <source>
        <dbReference type="EMBL" id="BAA10825.1"/>
    </source>
</evidence>
<dbReference type="STRING" id="1148.gene:10500329"/>
<evidence type="ECO:0000256" key="1">
    <source>
        <dbReference type="PIRSR" id="PIRSR000846-1"/>
    </source>
</evidence>
<dbReference type="KEGG" id="syn:sll0509"/>
<dbReference type="InterPro" id="IPR036265">
    <property type="entry name" value="HIT-like_sf"/>
</dbReference>
<evidence type="ECO:0000259" key="2">
    <source>
        <dbReference type="Pfam" id="PF09830"/>
    </source>
</evidence>
<dbReference type="SMR" id="Q55478"/>
<dbReference type="Pfam" id="PF09830">
    <property type="entry name" value="ATP_transf"/>
    <property type="match status" value="1"/>
</dbReference>
<reference evidence="4 5" key="1">
    <citation type="journal article" date="1995" name="DNA Res.">
        <title>Sequence analysis of the genome of the unicellular cyanobacterium Synechocystis sp. strain PCC6803. I. Sequence features in the 1 Mb region from map positions 64% to 92% of the genome.</title>
        <authorList>
            <person name="Kaneko T."/>
            <person name="Tanaka A."/>
            <person name="Sato S."/>
            <person name="Kotani H."/>
            <person name="Sazuka T."/>
            <person name="Miyajima N."/>
            <person name="Sugiura M."/>
            <person name="Tabata S."/>
        </authorList>
    </citation>
    <scope>NUCLEOTIDE SEQUENCE [LARGE SCALE GENOMIC DNA]</scope>
    <source>
        <strain evidence="5">ATCC 27184 / PCC 6803 / Kazusa</strain>
    </source>
</reference>
<dbReference type="eggNOG" id="COG4360">
    <property type="taxonomic scope" value="Bacteria"/>
</dbReference>
<dbReference type="Pfam" id="PF19327">
    <property type="entry name" value="Ap4A_phos_N"/>
    <property type="match status" value="1"/>
</dbReference>
<dbReference type="PANTHER" id="PTHR38420">
    <property type="entry name" value="AP-4-A PHOSPHORYLASE II"/>
    <property type="match status" value="1"/>
</dbReference>
<dbReference type="InterPro" id="IPR019200">
    <property type="entry name" value="ATP_adenylylTrfase_C"/>
</dbReference>
<dbReference type="Proteomes" id="UP000001425">
    <property type="component" value="Chromosome"/>
</dbReference>
<dbReference type="AlphaFoldDB" id="Q55478"/>
<feature type="active site" description="Nucleophile" evidence="1">
    <location>
        <position position="168"/>
    </location>
</feature>
<proteinExistence type="predicted"/>
<dbReference type="PIR" id="S75978">
    <property type="entry name" value="S75978"/>
</dbReference>
<dbReference type="EMBL" id="BA000022">
    <property type="protein sequence ID" value="BAA10825.1"/>
    <property type="molecule type" value="Genomic_DNA"/>
</dbReference>
<dbReference type="InterPro" id="IPR045759">
    <property type="entry name" value="Ap4A_phos1/2_N"/>
</dbReference>
<dbReference type="PIRSF" id="PIRSF000846">
    <property type="entry name" value="ATP_adenylyltr"/>
    <property type="match status" value="1"/>
</dbReference>
<evidence type="ECO:0000313" key="5">
    <source>
        <dbReference type="Proteomes" id="UP000001425"/>
    </source>
</evidence>
<dbReference type="InterPro" id="IPR009163">
    <property type="entry name" value="Ap4A_phos1/2"/>
</dbReference>
<dbReference type="InParanoid" id="Q55478"/>
<protein>
    <submittedName>
        <fullName evidence="4">Ap-4-A phosphorylase II</fullName>
    </submittedName>
</protein>
<feature type="domain" description="Ap4A phosphorylase 1/2 N-terminal" evidence="3">
    <location>
        <begin position="22"/>
        <end position="187"/>
    </location>
</feature>
<reference evidence="4 5" key="2">
    <citation type="journal article" date="1996" name="DNA Res.">
        <title>Sequence analysis of the genome of the unicellular cyanobacterium Synechocystis sp. strain PCC6803. II. Sequence determination of the entire genome and assignment of potential protein-coding regions.</title>
        <authorList>
            <person name="Kaneko T."/>
            <person name="Sato S."/>
            <person name="Kotani H."/>
            <person name="Tanaka A."/>
            <person name="Asamizu E."/>
            <person name="Nakamura Y."/>
            <person name="Miyajima N."/>
            <person name="Hirosawa M."/>
            <person name="Sugiura M."/>
            <person name="Sasamoto S."/>
            <person name="Kimura T."/>
            <person name="Hosouchi T."/>
            <person name="Matsuno A."/>
            <person name="Muraki A."/>
            <person name="Nakazaki N."/>
            <person name="Naruo K."/>
            <person name="Okumura S."/>
            <person name="Shimpo S."/>
            <person name="Takeuchi C."/>
            <person name="Wada T."/>
            <person name="Watanabe A."/>
            <person name="Yamada M."/>
            <person name="Yasuda M."/>
            <person name="Tabata S."/>
        </authorList>
    </citation>
    <scope>NUCLEOTIDE SEQUENCE [LARGE SCALE GENOMIC DNA]</scope>
    <source>
        <strain evidence="5">ATCC 27184 / PCC 6803 / Kazusa</strain>
    </source>
</reference>
<gene>
    <name evidence="4" type="ordered locus">sll0509</name>
</gene>
<dbReference type="GO" id="GO:0009117">
    <property type="term" value="P:nucleotide metabolic process"/>
    <property type="evidence" value="ECO:0007669"/>
    <property type="project" value="InterPro"/>
</dbReference>
<name>Q55478_SYNY3</name>
<dbReference type="PhylomeDB" id="Q55478"/>
<keyword evidence="5" id="KW-1185">Reference proteome</keyword>
<dbReference type="PaxDb" id="1148-1001338"/>
<dbReference type="PANTHER" id="PTHR38420:SF1">
    <property type="entry name" value="PUTATIVE (AFU_ORTHOLOGUE AFUA_5G14690)-RELATED"/>
    <property type="match status" value="1"/>
</dbReference>
<organism evidence="4 5">
    <name type="scientific">Synechocystis sp. (strain ATCC 27184 / PCC 6803 / Kazusa)</name>
    <dbReference type="NCBI Taxonomy" id="1111708"/>
    <lineage>
        <taxon>Bacteria</taxon>
        <taxon>Bacillati</taxon>
        <taxon>Cyanobacteriota</taxon>
        <taxon>Cyanophyceae</taxon>
        <taxon>Synechococcales</taxon>
        <taxon>Merismopediaceae</taxon>
        <taxon>Synechocystis</taxon>
    </lineage>
</organism>
<dbReference type="SUPFAM" id="SSF54197">
    <property type="entry name" value="HIT-like"/>
    <property type="match status" value="1"/>
</dbReference>
<evidence type="ECO:0000259" key="3">
    <source>
        <dbReference type="Pfam" id="PF19327"/>
    </source>
</evidence>
<dbReference type="IntAct" id="Q55478">
    <property type="interactions" value="1"/>
</dbReference>
<feature type="domain" description="ATP adenylyltransferase C-terminal" evidence="2">
    <location>
        <begin position="193"/>
        <end position="300"/>
    </location>
</feature>
<dbReference type="Gene3D" id="3.30.428.70">
    <property type="match status" value="1"/>
</dbReference>
<dbReference type="GO" id="GO:0005524">
    <property type="term" value="F:ATP binding"/>
    <property type="evidence" value="ECO:0007669"/>
    <property type="project" value="InterPro"/>
</dbReference>
<dbReference type="InterPro" id="IPR043171">
    <property type="entry name" value="Ap4A_phos1/2-like"/>
</dbReference>